<feature type="transmembrane region" description="Helical" evidence="1">
    <location>
        <begin position="6"/>
        <end position="24"/>
    </location>
</feature>
<evidence type="ECO:0008006" key="4">
    <source>
        <dbReference type="Google" id="ProtNLM"/>
    </source>
</evidence>
<keyword evidence="1" id="KW-0472">Membrane</keyword>
<dbReference type="AlphaFoldDB" id="A0A2A5JQP5"/>
<dbReference type="Proteomes" id="UP000228621">
    <property type="component" value="Unassembled WGS sequence"/>
</dbReference>
<organism evidence="2 3">
    <name type="scientific">Pseudoalteromonas piscicida</name>
    <dbReference type="NCBI Taxonomy" id="43662"/>
    <lineage>
        <taxon>Bacteria</taxon>
        <taxon>Pseudomonadati</taxon>
        <taxon>Pseudomonadota</taxon>
        <taxon>Gammaproteobacteria</taxon>
        <taxon>Alteromonadales</taxon>
        <taxon>Pseudoalteromonadaceae</taxon>
        <taxon>Pseudoalteromonas</taxon>
    </lineage>
</organism>
<gene>
    <name evidence="2" type="ORF">CEX98_10455</name>
</gene>
<evidence type="ECO:0000313" key="3">
    <source>
        <dbReference type="Proteomes" id="UP000228621"/>
    </source>
</evidence>
<dbReference type="RefSeq" id="WP_099642020.1">
    <property type="nucleotide sequence ID" value="NZ_JAQPZX010000044.1"/>
</dbReference>
<keyword evidence="1" id="KW-1133">Transmembrane helix</keyword>
<accession>A0A2A5JQP5</accession>
<dbReference type="OrthoDB" id="6268604at2"/>
<keyword evidence="3" id="KW-1185">Reference proteome</keyword>
<reference evidence="3" key="1">
    <citation type="journal article" date="2019" name="Genome Announc.">
        <title>Draft Genome Sequence of Pseudoalteromonas piscicida Strain 36Y ROTHPW, an Hypersaline Seawater Isolate from the South Coast of Sonora, Mexico.</title>
        <authorList>
            <person name="Sanchez-Diaz R."/>
            <person name="Molina-Garza Z.J."/>
            <person name="Cruz-Suarez L.E."/>
            <person name="Selvin J."/>
            <person name="Kiran G.S."/>
            <person name="Ibarra-Gamez J.C."/>
            <person name="Gomez-Gil B."/>
            <person name="Galaviz-Silva L."/>
        </authorList>
    </citation>
    <scope>NUCLEOTIDE SEQUENCE [LARGE SCALE GENOMIC DNA]</scope>
    <source>
        <strain evidence="3">36Y_RITHPW</strain>
    </source>
</reference>
<protein>
    <recommendedName>
        <fullName evidence="4">Nitrite reductase</fullName>
    </recommendedName>
</protein>
<dbReference type="EMBL" id="NKHF01000044">
    <property type="protein sequence ID" value="PCK31794.1"/>
    <property type="molecule type" value="Genomic_DNA"/>
</dbReference>
<comment type="caution">
    <text evidence="2">The sequence shown here is derived from an EMBL/GenBank/DDBJ whole genome shotgun (WGS) entry which is preliminary data.</text>
</comment>
<proteinExistence type="predicted"/>
<name>A0A2A5JQP5_PSEO7</name>
<evidence type="ECO:0000313" key="2">
    <source>
        <dbReference type="EMBL" id="PCK31794.1"/>
    </source>
</evidence>
<keyword evidence="1" id="KW-0812">Transmembrane</keyword>
<sequence>MSGTTMVFLIVLICVGGGILSEIYKRRLEFKKMDSHSQKEREQLQTEINALKSRVATLEQIVTDEGYQVKKDIDRL</sequence>
<evidence type="ECO:0000256" key="1">
    <source>
        <dbReference type="SAM" id="Phobius"/>
    </source>
</evidence>